<protein>
    <recommendedName>
        <fullName evidence="2">DUF6534 domain-containing protein</fullName>
    </recommendedName>
</protein>
<feature type="transmembrane region" description="Helical" evidence="1">
    <location>
        <begin position="54"/>
        <end position="81"/>
    </location>
</feature>
<keyword evidence="1" id="KW-0812">Transmembrane</keyword>
<evidence type="ECO:0000256" key="1">
    <source>
        <dbReference type="SAM" id="Phobius"/>
    </source>
</evidence>
<proteinExistence type="predicted"/>
<accession>A0A0D0AV24</accession>
<keyword evidence="1" id="KW-1133">Transmembrane helix</keyword>
<reference evidence="3 4" key="1">
    <citation type="submission" date="2014-04" db="EMBL/GenBank/DDBJ databases">
        <authorList>
            <consortium name="DOE Joint Genome Institute"/>
            <person name="Kuo A."/>
            <person name="Ruytinx J."/>
            <person name="Rineau F."/>
            <person name="Colpaert J."/>
            <person name="Kohler A."/>
            <person name="Nagy L.G."/>
            <person name="Floudas D."/>
            <person name="Copeland A."/>
            <person name="Barry K.W."/>
            <person name="Cichocki N."/>
            <person name="Veneault-Fourrey C."/>
            <person name="LaButti K."/>
            <person name="Lindquist E.A."/>
            <person name="Lipzen A."/>
            <person name="Lundell T."/>
            <person name="Morin E."/>
            <person name="Murat C."/>
            <person name="Sun H."/>
            <person name="Tunlid A."/>
            <person name="Henrissat B."/>
            <person name="Grigoriev I.V."/>
            <person name="Hibbett D.S."/>
            <person name="Martin F."/>
            <person name="Nordberg H.P."/>
            <person name="Cantor M.N."/>
            <person name="Hua S.X."/>
        </authorList>
    </citation>
    <scope>NUCLEOTIDE SEQUENCE [LARGE SCALE GENOMIC DNA]</scope>
    <source>
        <strain evidence="3 4">UH-Slu-Lm8-n1</strain>
    </source>
</reference>
<name>A0A0D0AV24_9AGAM</name>
<dbReference type="STRING" id="930992.A0A0D0AV24"/>
<evidence type="ECO:0000313" key="3">
    <source>
        <dbReference type="EMBL" id="KIK35743.1"/>
    </source>
</evidence>
<dbReference type="InterPro" id="IPR045339">
    <property type="entry name" value="DUF6534"/>
</dbReference>
<dbReference type="OrthoDB" id="2671071at2759"/>
<reference evidence="4" key="2">
    <citation type="submission" date="2015-01" db="EMBL/GenBank/DDBJ databases">
        <title>Evolutionary Origins and Diversification of the Mycorrhizal Mutualists.</title>
        <authorList>
            <consortium name="DOE Joint Genome Institute"/>
            <consortium name="Mycorrhizal Genomics Consortium"/>
            <person name="Kohler A."/>
            <person name="Kuo A."/>
            <person name="Nagy L.G."/>
            <person name="Floudas D."/>
            <person name="Copeland A."/>
            <person name="Barry K.W."/>
            <person name="Cichocki N."/>
            <person name="Veneault-Fourrey C."/>
            <person name="LaButti K."/>
            <person name="Lindquist E.A."/>
            <person name="Lipzen A."/>
            <person name="Lundell T."/>
            <person name="Morin E."/>
            <person name="Murat C."/>
            <person name="Riley R."/>
            <person name="Ohm R."/>
            <person name="Sun H."/>
            <person name="Tunlid A."/>
            <person name="Henrissat B."/>
            <person name="Grigoriev I.V."/>
            <person name="Hibbett D.S."/>
            <person name="Martin F."/>
        </authorList>
    </citation>
    <scope>NUCLEOTIDE SEQUENCE [LARGE SCALE GENOMIC DNA]</scope>
    <source>
        <strain evidence="4">UH-Slu-Lm8-n1</strain>
    </source>
</reference>
<feature type="transmembrane region" description="Helical" evidence="1">
    <location>
        <begin position="20"/>
        <end position="42"/>
    </location>
</feature>
<keyword evidence="4" id="KW-1185">Reference proteome</keyword>
<dbReference type="PANTHER" id="PTHR40465">
    <property type="entry name" value="CHROMOSOME 1, WHOLE GENOME SHOTGUN SEQUENCE"/>
    <property type="match status" value="1"/>
</dbReference>
<evidence type="ECO:0000259" key="2">
    <source>
        <dbReference type="Pfam" id="PF20152"/>
    </source>
</evidence>
<dbReference type="AlphaFoldDB" id="A0A0D0AV24"/>
<dbReference type="PANTHER" id="PTHR40465:SF1">
    <property type="entry name" value="DUF6534 DOMAIN-CONTAINING PROTEIN"/>
    <property type="match status" value="1"/>
</dbReference>
<dbReference type="HOGENOM" id="CLU_096591_0_0_1"/>
<dbReference type="Proteomes" id="UP000054485">
    <property type="component" value="Unassembled WGS sequence"/>
</dbReference>
<gene>
    <name evidence="3" type="ORF">CY34DRAFT_560750</name>
</gene>
<feature type="domain" description="DUF6534" evidence="2">
    <location>
        <begin position="28"/>
        <end position="112"/>
    </location>
</feature>
<dbReference type="InParanoid" id="A0A0D0AV24"/>
<evidence type="ECO:0000313" key="4">
    <source>
        <dbReference type="Proteomes" id="UP000054485"/>
    </source>
</evidence>
<dbReference type="EMBL" id="KN835592">
    <property type="protein sequence ID" value="KIK35743.1"/>
    <property type="molecule type" value="Genomic_DNA"/>
</dbReference>
<dbReference type="Pfam" id="PF20152">
    <property type="entry name" value="DUF6534"/>
    <property type="match status" value="1"/>
</dbReference>
<keyword evidence="1" id="KW-0472">Membrane</keyword>
<organism evidence="3 4">
    <name type="scientific">Suillus luteus UH-Slu-Lm8-n1</name>
    <dbReference type="NCBI Taxonomy" id="930992"/>
    <lineage>
        <taxon>Eukaryota</taxon>
        <taxon>Fungi</taxon>
        <taxon>Dikarya</taxon>
        <taxon>Basidiomycota</taxon>
        <taxon>Agaricomycotina</taxon>
        <taxon>Agaricomycetes</taxon>
        <taxon>Agaricomycetidae</taxon>
        <taxon>Boletales</taxon>
        <taxon>Suillineae</taxon>
        <taxon>Suillaceae</taxon>
        <taxon>Suillus</taxon>
    </lineage>
</organism>
<feature type="transmembrane region" description="Helical" evidence="1">
    <location>
        <begin position="87"/>
        <end position="107"/>
    </location>
</feature>
<sequence>MAQYHCHVFRDIVAIEWTAYLTLGSVTFSDIVIASSLCYLLATSRTGFSSTDSFITKLVGYIISTGYLTSVCSMIAVITCAAMPKNFIFLSIEFIVIKLYVNSFMALMNARYYLQTNVVSVGSECHVRHEVYHPELHINTSQDDKPQTNVSDDVVLHTTRPGCHVTEDRDNGQASFLVGVINYQ</sequence>